<keyword evidence="1" id="KW-0732">Signal</keyword>
<evidence type="ECO:0000313" key="3">
    <source>
        <dbReference type="Proteomes" id="UP001270004"/>
    </source>
</evidence>
<feature type="signal peptide" evidence="1">
    <location>
        <begin position="1"/>
        <end position="31"/>
    </location>
</feature>
<dbReference type="NCBIfam" id="NF046094">
    <property type="entry name" value="SSU0593_fam"/>
    <property type="match status" value="1"/>
</dbReference>
<dbReference type="RefSeq" id="WP_319444124.1">
    <property type="nucleotide sequence ID" value="NZ_JAWWZK010000004.1"/>
</dbReference>
<dbReference type="AlphaFoldDB" id="A0AAW9DE13"/>
<evidence type="ECO:0000313" key="2">
    <source>
        <dbReference type="EMBL" id="MDX5037227.1"/>
    </source>
</evidence>
<dbReference type="EMBL" id="JAWWZK010000004">
    <property type="protein sequence ID" value="MDX5037227.1"/>
    <property type="molecule type" value="Genomic_DNA"/>
</dbReference>
<evidence type="ECO:0000256" key="1">
    <source>
        <dbReference type="SAM" id="SignalP"/>
    </source>
</evidence>
<gene>
    <name evidence="2" type="ORF">SHY70_02875</name>
</gene>
<sequence length="113" mass="12442">MKRIVTKRSYKVGLCAMALALLMSTAGGVTAGAQGHNFTSSDSSAMRNTQVLVKGNTSNRSSVKTLKVATPRATSLTSSGKASTWHDYFQKTFNNFCRAFRNGFGLYRLFKFW</sequence>
<comment type="caution">
    <text evidence="2">The sequence shown here is derived from an EMBL/GenBank/DDBJ whole genome shotgun (WGS) entry which is preliminary data.</text>
</comment>
<reference evidence="2" key="1">
    <citation type="submission" date="2023-11" db="EMBL/GenBank/DDBJ databases">
        <title>Antimicrobial resistance in invasive Streptococcus suis isolated in Spain and the associated genetic mechanisms.</title>
        <authorList>
            <person name="Uruen C."/>
            <person name="Arenas J.A."/>
        </authorList>
    </citation>
    <scope>NUCLEOTIDE SEQUENCE</scope>
    <source>
        <strain evidence="2">Ss_70</strain>
    </source>
</reference>
<proteinExistence type="predicted"/>
<dbReference type="Proteomes" id="UP001270004">
    <property type="component" value="Unassembled WGS sequence"/>
</dbReference>
<accession>A0AAW9DE13</accession>
<protein>
    <submittedName>
        <fullName evidence="2">Uncharacterized protein</fullName>
    </submittedName>
</protein>
<name>A0AAW9DE13_STRSU</name>
<feature type="chain" id="PRO_5043555558" evidence="1">
    <location>
        <begin position="32"/>
        <end position="113"/>
    </location>
</feature>
<organism evidence="2 3">
    <name type="scientific">Streptococcus suis</name>
    <dbReference type="NCBI Taxonomy" id="1307"/>
    <lineage>
        <taxon>Bacteria</taxon>
        <taxon>Bacillati</taxon>
        <taxon>Bacillota</taxon>
        <taxon>Bacilli</taxon>
        <taxon>Lactobacillales</taxon>
        <taxon>Streptococcaceae</taxon>
        <taxon>Streptococcus</taxon>
    </lineage>
</organism>